<evidence type="ECO:0000256" key="4">
    <source>
        <dbReference type="ARBA" id="ARBA00023125"/>
    </source>
</evidence>
<feature type="domain" description="DNA methylase adenine-specific" evidence="6">
    <location>
        <begin position="242"/>
        <end position="355"/>
    </location>
</feature>
<dbReference type="Pfam" id="PF02384">
    <property type="entry name" value="N6_Mtase"/>
    <property type="match status" value="1"/>
</dbReference>
<proteinExistence type="inferred from homology"/>
<keyword evidence="8" id="KW-1185">Reference proteome</keyword>
<evidence type="ECO:0000259" key="6">
    <source>
        <dbReference type="Pfam" id="PF02384"/>
    </source>
</evidence>
<name>A0ABR9F659_9GAMM</name>
<evidence type="ECO:0000313" key="7">
    <source>
        <dbReference type="EMBL" id="MBE0401799.1"/>
    </source>
</evidence>
<dbReference type="PANTHER" id="PTHR30408:SF13">
    <property type="entry name" value="TYPE I RESTRICTION ENZYME HINDI SPECIFICITY SUBUNIT"/>
    <property type="match status" value="1"/>
</dbReference>
<keyword evidence="3" id="KW-0680">Restriction system</keyword>
<comment type="caution">
    <text evidence="7">The sequence shown here is derived from an EMBL/GenBank/DDBJ whole genome shotgun (WGS) entry which is preliminary data.</text>
</comment>
<dbReference type="Proteomes" id="UP001645039">
    <property type="component" value="Unassembled WGS sequence"/>
</dbReference>
<keyword evidence="7" id="KW-0489">Methyltransferase</keyword>
<dbReference type="Gene3D" id="3.90.220.20">
    <property type="entry name" value="DNA methylase specificity domains"/>
    <property type="match status" value="1"/>
</dbReference>
<evidence type="ECO:0000313" key="8">
    <source>
        <dbReference type="Proteomes" id="UP001645039"/>
    </source>
</evidence>
<dbReference type="InterPro" id="IPR044946">
    <property type="entry name" value="Restrct_endonuc_typeI_TRD_sf"/>
</dbReference>
<dbReference type="PANTHER" id="PTHR30408">
    <property type="entry name" value="TYPE-1 RESTRICTION ENZYME ECOKI SPECIFICITY PROTEIN"/>
    <property type="match status" value="1"/>
</dbReference>
<comment type="similarity">
    <text evidence="1">Belongs to the N(4)/N(6)-methyltransferase family.</text>
</comment>
<dbReference type="RefSeq" id="WP_192536272.1">
    <property type="nucleotide sequence ID" value="NZ_RRZD01000027.1"/>
</dbReference>
<dbReference type="GO" id="GO:0008168">
    <property type="term" value="F:methyltransferase activity"/>
    <property type="evidence" value="ECO:0007669"/>
    <property type="project" value="UniProtKB-KW"/>
</dbReference>
<dbReference type="InterPro" id="IPR052021">
    <property type="entry name" value="Type-I_RS_S_subunit"/>
</dbReference>
<keyword evidence="7" id="KW-0808">Transferase</keyword>
<sequence length="563" mass="61856">MQHTDSNKLRDIALLLQAQPFGNRARVVKELSLLTAWAHWSYQRFKSVSFNEQQPDLPYAYQEMSKRYSAGHVFHQSCLYEVCPAPLINQIVDLLKMQDWSNGAQSVECLLSVVRELGSDEEGGLLPDALGQLMALLAQPTLESKKTSKGALYHGMSLAALPHLANTGSVVAYVQQANPLYVAVCALLDVTLELSGSMFDRAFTKSDFVISAPPLNQSIDHEVYRHSQDAAVSRAAHEVVDRGVVLVPPGFLFQRSSSPIRESLVEANLLDAVISLPKGQLGFTAIAPVLLVLNKHRGESDPIQFYHWDQGTSQNDYQKLSAAVHGREPSSHGVLSSLEQIRENSYDLTVNRYCIGDATAAVGAMDNTVALEGVADIIRAQSLKSEEAQLGEPDAYLEVAVKDIDESGNLSTPDKCIKVDPKQQRRANSQRLKPGDILLAIKGSVGRIALVGESCGANWVAGQAFVIIRPKRTISAIYLYRYLSSELVQAYLSERSTGTAMKMLKASDVTDIPVPLLDATSQEAIERNYQAIQAEYAAIHEHYDTIRRLQSSHWTLNTEQGVA</sequence>
<dbReference type="Pfam" id="PF01420">
    <property type="entry name" value="Methylase_S"/>
    <property type="match status" value="1"/>
</dbReference>
<accession>A0ABR9F659</accession>
<organism evidence="7 8">
    <name type="scientific">Halomonas casei</name>
    <dbReference type="NCBI Taxonomy" id="2742613"/>
    <lineage>
        <taxon>Bacteria</taxon>
        <taxon>Pseudomonadati</taxon>
        <taxon>Pseudomonadota</taxon>
        <taxon>Gammaproteobacteria</taxon>
        <taxon>Oceanospirillales</taxon>
        <taxon>Halomonadaceae</taxon>
        <taxon>Halomonas</taxon>
    </lineage>
</organism>
<dbReference type="SUPFAM" id="SSF53335">
    <property type="entry name" value="S-adenosyl-L-methionine-dependent methyltransferases"/>
    <property type="match status" value="1"/>
</dbReference>
<dbReference type="InterPro" id="IPR029063">
    <property type="entry name" value="SAM-dependent_MTases_sf"/>
</dbReference>
<evidence type="ECO:0000256" key="3">
    <source>
        <dbReference type="ARBA" id="ARBA00022747"/>
    </source>
</evidence>
<gene>
    <name evidence="7" type="ORF">EI168_17085</name>
</gene>
<dbReference type="InterPro" id="IPR003356">
    <property type="entry name" value="DNA_methylase_A-5"/>
</dbReference>
<evidence type="ECO:0000256" key="2">
    <source>
        <dbReference type="ARBA" id="ARBA00010923"/>
    </source>
</evidence>
<evidence type="ECO:0000259" key="5">
    <source>
        <dbReference type="Pfam" id="PF01420"/>
    </source>
</evidence>
<dbReference type="InterPro" id="IPR000055">
    <property type="entry name" value="Restrct_endonuc_typeI_TRD"/>
</dbReference>
<dbReference type="EMBL" id="RRZD01000027">
    <property type="protein sequence ID" value="MBE0401799.1"/>
    <property type="molecule type" value="Genomic_DNA"/>
</dbReference>
<protein>
    <submittedName>
        <fullName evidence="7">N-6 DNA methylase</fullName>
    </submittedName>
</protein>
<dbReference type="SUPFAM" id="SSF116734">
    <property type="entry name" value="DNA methylase specificity domain"/>
    <property type="match status" value="1"/>
</dbReference>
<dbReference type="GO" id="GO:0032259">
    <property type="term" value="P:methylation"/>
    <property type="evidence" value="ECO:0007669"/>
    <property type="project" value="UniProtKB-KW"/>
</dbReference>
<evidence type="ECO:0000256" key="1">
    <source>
        <dbReference type="ARBA" id="ARBA00006594"/>
    </source>
</evidence>
<comment type="similarity">
    <text evidence="2">Belongs to the type-I restriction system S methylase family.</text>
</comment>
<reference evidence="7 8" key="1">
    <citation type="submission" date="2020-07" db="EMBL/GenBank/DDBJ databases">
        <title>Halophilic bacteria isolated from french cheeses.</title>
        <authorList>
            <person name="Kothe C.I."/>
            <person name="Farah-Kraiem B."/>
            <person name="Renault P."/>
            <person name="Dridi B."/>
        </authorList>
    </citation>
    <scope>NUCLEOTIDE SEQUENCE [LARGE SCALE GENOMIC DNA]</scope>
    <source>
        <strain evidence="7 8">FME1</strain>
    </source>
</reference>
<feature type="domain" description="Type I restriction modification DNA specificity" evidence="5">
    <location>
        <begin position="369"/>
        <end position="524"/>
    </location>
</feature>
<keyword evidence="4" id="KW-0238">DNA-binding</keyword>
<dbReference type="Gene3D" id="3.40.50.150">
    <property type="entry name" value="Vaccinia Virus protein VP39"/>
    <property type="match status" value="1"/>
</dbReference>